<organism evidence="5 6">
    <name type="scientific">Tribonema minus</name>
    <dbReference type="NCBI Taxonomy" id="303371"/>
    <lineage>
        <taxon>Eukaryota</taxon>
        <taxon>Sar</taxon>
        <taxon>Stramenopiles</taxon>
        <taxon>Ochrophyta</taxon>
        <taxon>PX clade</taxon>
        <taxon>Xanthophyceae</taxon>
        <taxon>Tribonematales</taxon>
        <taxon>Tribonemataceae</taxon>
        <taxon>Tribonema</taxon>
    </lineage>
</organism>
<evidence type="ECO:0000313" key="6">
    <source>
        <dbReference type="Proteomes" id="UP000664859"/>
    </source>
</evidence>
<evidence type="ECO:0000256" key="1">
    <source>
        <dbReference type="ARBA" id="ARBA00004123"/>
    </source>
</evidence>
<dbReference type="Proteomes" id="UP000664859">
    <property type="component" value="Unassembled WGS sequence"/>
</dbReference>
<evidence type="ECO:0000313" key="5">
    <source>
        <dbReference type="EMBL" id="KAG5176401.1"/>
    </source>
</evidence>
<keyword evidence="6" id="KW-1185">Reference proteome</keyword>
<comment type="subcellular location">
    <subcellularLocation>
        <location evidence="1">Nucleus</location>
    </subcellularLocation>
</comment>
<feature type="compositionally biased region" description="Basic and acidic residues" evidence="4">
    <location>
        <begin position="511"/>
        <end position="520"/>
    </location>
</feature>
<proteinExistence type="inferred from homology"/>
<dbReference type="PANTHER" id="PTHR12940:SF0">
    <property type="entry name" value="SPLICING FACTOR ESS-2 HOMOLOG"/>
    <property type="match status" value="1"/>
</dbReference>
<feature type="compositionally biased region" description="Low complexity" evidence="4">
    <location>
        <begin position="500"/>
        <end position="510"/>
    </location>
</feature>
<dbReference type="GO" id="GO:0071013">
    <property type="term" value="C:catalytic step 2 spliceosome"/>
    <property type="evidence" value="ECO:0007669"/>
    <property type="project" value="TreeGrafter"/>
</dbReference>
<feature type="region of interest" description="Disordered" evidence="4">
    <location>
        <begin position="453"/>
        <end position="530"/>
    </location>
</feature>
<reference evidence="5" key="1">
    <citation type="submission" date="2021-02" db="EMBL/GenBank/DDBJ databases">
        <title>First Annotated Genome of the Yellow-green Alga Tribonema minus.</title>
        <authorList>
            <person name="Mahan K.M."/>
        </authorList>
    </citation>
    <scope>NUCLEOTIDE SEQUENCE</scope>
    <source>
        <strain evidence="5">UTEX B ZZ1240</strain>
    </source>
</reference>
<accession>A0A835YJ01</accession>
<dbReference type="PANTHER" id="PTHR12940">
    <property type="entry name" value="ES-2 PROTEIN - RELATED"/>
    <property type="match status" value="1"/>
</dbReference>
<name>A0A835YJ01_9STRA</name>
<keyword evidence="3" id="KW-0539">Nucleus</keyword>
<evidence type="ECO:0000256" key="2">
    <source>
        <dbReference type="ARBA" id="ARBA00009072"/>
    </source>
</evidence>
<evidence type="ECO:0000256" key="3">
    <source>
        <dbReference type="ARBA" id="ARBA00023242"/>
    </source>
</evidence>
<feature type="compositionally biased region" description="Basic and acidic residues" evidence="4">
    <location>
        <begin position="313"/>
        <end position="327"/>
    </location>
</feature>
<comment type="similarity">
    <text evidence="2">Belongs to the ESS2 family.</text>
</comment>
<comment type="caution">
    <text evidence="5">The sequence shown here is derived from an EMBL/GenBank/DDBJ whole genome shotgun (WGS) entry which is preliminary data.</text>
</comment>
<dbReference type="Pfam" id="PF09751">
    <property type="entry name" value="Es2"/>
    <property type="match status" value="1"/>
</dbReference>
<protein>
    <submittedName>
        <fullName evidence="5">Nuclear protein Es2-domain-containing protein</fullName>
    </submittedName>
</protein>
<feature type="region of interest" description="Disordered" evidence="4">
    <location>
        <begin position="286"/>
        <end position="335"/>
    </location>
</feature>
<dbReference type="OrthoDB" id="19679at2759"/>
<gene>
    <name evidence="5" type="ORF">JKP88DRAFT_351100</name>
</gene>
<dbReference type="EMBL" id="JAFCMP010000537">
    <property type="protein sequence ID" value="KAG5176401.1"/>
    <property type="molecule type" value="Genomic_DNA"/>
</dbReference>
<dbReference type="InterPro" id="IPR019148">
    <property type="entry name" value="Nuclear_protein_DGCR14_ESS-2"/>
</dbReference>
<dbReference type="AlphaFoldDB" id="A0A835YJ01"/>
<evidence type="ECO:0000256" key="4">
    <source>
        <dbReference type="SAM" id="MobiDB-lite"/>
    </source>
</evidence>
<sequence length="530" mass="53902">MPPPRPKAQAIKGKTVMDEDEFVEALESIICRDFFPDVPKLQEQLQWLESVNPRDAALARRIISSEQRGWGIAQPAGYTAGSTPLLQHHGAAAAAAGATPNAAALAAFRREHQDDETAAETAASLSAFLARHTSEDNESFQQLLHAMQAAHRRAHWWVHEPAAPHLLLRDGTRLGESARAAMEAAASGKPTLADERPGGVDLWPYRGHNALMFQPDLAGACDTCGVAPARAAALMIEAAASGGEGGGVMVGGSGGSGGGGMKLLTSGRVGAAARAPRVIQHHATRLGTESEAEKRALAAATPGGFTPSPLERPNSERSSVRALDSVEGRGGGAGGAAQRHELVAMTPVVVPGAGGVSPVMTWGTIQGTPMILDAAGRVSASAFDITDQPVREALAHRLGATKRAARLNKTPLRQGAAHSSGGTSAAAAAAAALTPAARTLALKLGSSAAATPFGGALGPTPIRNKGALTGSRGGQRSTATPLVSPAVRLRSGGGSGSGGAAKARGASSKPSSKEHAKEKQAGLTDGLLKL</sequence>